<dbReference type="PANTHER" id="PTHR12695:SF2">
    <property type="entry name" value="GENERAL TRANSCRIPTION FACTOR IIH SUBUNIT 2-RELATED"/>
    <property type="match status" value="1"/>
</dbReference>
<dbReference type="GO" id="GO:0006357">
    <property type="term" value="P:regulation of transcription by RNA polymerase II"/>
    <property type="evidence" value="ECO:0007669"/>
    <property type="project" value="TreeGrafter"/>
</dbReference>
<evidence type="ECO:0000313" key="2">
    <source>
        <dbReference type="Proteomes" id="UP000887566"/>
    </source>
</evidence>
<dbReference type="InterPro" id="IPR012170">
    <property type="entry name" value="TFIIH_SSL1/p44"/>
</dbReference>
<keyword evidence="2" id="KW-1185">Reference proteome</keyword>
<reference evidence="3" key="1">
    <citation type="submission" date="2022-11" db="UniProtKB">
        <authorList>
            <consortium name="WormBaseParasite"/>
        </authorList>
    </citation>
    <scope>IDENTIFICATION</scope>
</reference>
<dbReference type="SMART" id="SM01047">
    <property type="entry name" value="C1_4"/>
    <property type="match status" value="1"/>
</dbReference>
<dbReference type="NCBIfam" id="TIGR00622">
    <property type="entry name" value="ssl1"/>
    <property type="match status" value="1"/>
</dbReference>
<dbReference type="Pfam" id="PF07975">
    <property type="entry name" value="C1_4"/>
    <property type="match status" value="1"/>
</dbReference>
<protein>
    <submittedName>
        <fullName evidence="3">TFIIH C1-like domain-containing protein</fullName>
    </submittedName>
</protein>
<dbReference type="InterPro" id="IPR004595">
    <property type="entry name" value="TFIIH_C1-like_dom"/>
</dbReference>
<dbReference type="Proteomes" id="UP000887566">
    <property type="component" value="Unplaced"/>
</dbReference>
<dbReference type="GO" id="GO:0000439">
    <property type="term" value="C:transcription factor TFIIH core complex"/>
    <property type="evidence" value="ECO:0007669"/>
    <property type="project" value="InterPro"/>
</dbReference>
<organism evidence="2 3">
    <name type="scientific">Plectus sambesii</name>
    <dbReference type="NCBI Taxonomy" id="2011161"/>
    <lineage>
        <taxon>Eukaryota</taxon>
        <taxon>Metazoa</taxon>
        <taxon>Ecdysozoa</taxon>
        <taxon>Nematoda</taxon>
        <taxon>Chromadorea</taxon>
        <taxon>Plectida</taxon>
        <taxon>Plectina</taxon>
        <taxon>Plectoidea</taxon>
        <taxon>Plectidae</taxon>
        <taxon>Plectus</taxon>
    </lineage>
</organism>
<dbReference type="PANTHER" id="PTHR12695">
    <property type="entry name" value="GENERAL TRANSCRIPTION FACTOR IIH SUBUNIT 2"/>
    <property type="match status" value="1"/>
</dbReference>
<accession>A0A914UQ41</accession>
<dbReference type="AlphaFoldDB" id="A0A914UQ41"/>
<dbReference type="WBParaSite" id="PSAMB.scaffold11713size3175.g34345.t1">
    <property type="protein sequence ID" value="PSAMB.scaffold11713size3175.g34345.t1"/>
    <property type="gene ID" value="PSAMB.scaffold11713size3175.g34345"/>
</dbReference>
<dbReference type="SUPFAM" id="SSF57889">
    <property type="entry name" value="Cysteine-rich domain"/>
    <property type="match status" value="1"/>
</dbReference>
<dbReference type="GO" id="GO:0006351">
    <property type="term" value="P:DNA-templated transcription"/>
    <property type="evidence" value="ECO:0007669"/>
    <property type="project" value="InterPro"/>
</dbReference>
<name>A0A914UQ41_9BILA</name>
<sequence>MGFPVHKSTGSDRPSICVCHADDKSVAQPTTSGYFCPQCGAKYCNVPIECRLCHLTLVSAPQLARAYQHLVPLPTFEEIDATAETVCHGCCKQAELKAYRCKTCHNEFCIDCDLLLHESLQTCPGCNM</sequence>
<evidence type="ECO:0000313" key="3">
    <source>
        <dbReference type="WBParaSite" id="PSAMB.scaffold11713size3175.g34345.t1"/>
    </source>
</evidence>
<feature type="domain" description="TFIIH C1-like" evidence="1">
    <location>
        <begin position="86"/>
        <end position="128"/>
    </location>
</feature>
<dbReference type="InterPro" id="IPR046349">
    <property type="entry name" value="C1-like_sf"/>
</dbReference>
<proteinExistence type="predicted"/>
<dbReference type="GO" id="GO:0008270">
    <property type="term" value="F:zinc ion binding"/>
    <property type="evidence" value="ECO:0007669"/>
    <property type="project" value="InterPro"/>
</dbReference>
<dbReference type="Gene3D" id="3.30.40.10">
    <property type="entry name" value="Zinc/RING finger domain, C3HC4 (zinc finger)"/>
    <property type="match status" value="1"/>
</dbReference>
<dbReference type="GO" id="GO:0006289">
    <property type="term" value="P:nucleotide-excision repair"/>
    <property type="evidence" value="ECO:0007669"/>
    <property type="project" value="InterPro"/>
</dbReference>
<evidence type="ECO:0000259" key="1">
    <source>
        <dbReference type="SMART" id="SM01047"/>
    </source>
</evidence>
<dbReference type="GO" id="GO:0005675">
    <property type="term" value="C:transcription factor TFIIH holo complex"/>
    <property type="evidence" value="ECO:0007669"/>
    <property type="project" value="TreeGrafter"/>
</dbReference>
<dbReference type="InterPro" id="IPR013083">
    <property type="entry name" value="Znf_RING/FYVE/PHD"/>
</dbReference>